<evidence type="ECO:0000313" key="2">
    <source>
        <dbReference type="EMBL" id="HFJ53919.1"/>
    </source>
</evidence>
<accession>A0A7C1NDT2</accession>
<sequence>MGLGDLPIIRAIGDFFRSAFIREKPFVWEPGRIGPKFDWLDHTHILIREGPLANREMEIVTEIFPNKANVFVSMNGEKIGRTYIERDPPGVGVILWDIAVKEGYRRKGIASIMTYVIFRELLSIQKTAFFKIRMMRLMKPAEKNIELQNVGIGVIGNRLGFTPEFNLDRLLKPDNIVSLEVLPAKGEFPPSFKIVIKTFPLVLIAFVLDTDTLKPVDDFRTYVQLTKDESTIYNWVRRGLIVVGNGNYWLRRNGIDQFVNHLATDEWEARDFRRKVRPV</sequence>
<dbReference type="EMBL" id="DSLG01000004">
    <property type="protein sequence ID" value="HEA86998.1"/>
    <property type="molecule type" value="Genomic_DNA"/>
</dbReference>
<proteinExistence type="predicted"/>
<dbReference type="GO" id="GO:0016740">
    <property type="term" value="F:transferase activity"/>
    <property type="evidence" value="ECO:0007669"/>
    <property type="project" value="UniProtKB-KW"/>
</dbReference>
<protein>
    <submittedName>
        <fullName evidence="1">GNAT family N-acetyltransferase</fullName>
    </submittedName>
</protein>
<comment type="caution">
    <text evidence="1">The sequence shown here is derived from an EMBL/GenBank/DDBJ whole genome shotgun (WGS) entry which is preliminary data.</text>
</comment>
<dbReference type="AlphaFoldDB" id="A0A7C1NDT2"/>
<gene>
    <name evidence="1" type="ORF">ENP94_03195</name>
    <name evidence="2" type="ORF">ENS16_04435</name>
</gene>
<name>A0A7C1NDT2_UNCW3</name>
<reference evidence="1" key="1">
    <citation type="journal article" date="2020" name="mSystems">
        <title>Genome- and Community-Level Interaction Insights into Carbon Utilization and Element Cycling Functions of Hydrothermarchaeota in Hydrothermal Sediment.</title>
        <authorList>
            <person name="Zhou Z."/>
            <person name="Liu Y."/>
            <person name="Xu W."/>
            <person name="Pan J."/>
            <person name="Luo Z.H."/>
            <person name="Li M."/>
        </authorList>
    </citation>
    <scope>NUCLEOTIDE SEQUENCE [LARGE SCALE GENOMIC DNA]</scope>
    <source>
        <strain evidence="1">SpSt-265</strain>
        <strain evidence="2">SpSt-465</strain>
    </source>
</reference>
<dbReference type="EMBL" id="DSTU01000005">
    <property type="protein sequence ID" value="HFJ53919.1"/>
    <property type="molecule type" value="Genomic_DNA"/>
</dbReference>
<evidence type="ECO:0000313" key="1">
    <source>
        <dbReference type="EMBL" id="HEA86998.1"/>
    </source>
</evidence>
<keyword evidence="1" id="KW-0808">Transferase</keyword>
<organism evidence="1">
    <name type="scientific">candidate division WOR-3 bacterium</name>
    <dbReference type="NCBI Taxonomy" id="2052148"/>
    <lineage>
        <taxon>Bacteria</taxon>
        <taxon>Bacteria division WOR-3</taxon>
    </lineage>
</organism>